<feature type="domain" description="HTH tetR-type" evidence="5">
    <location>
        <begin position="1"/>
        <end position="61"/>
    </location>
</feature>
<dbReference type="PROSITE" id="PS50977">
    <property type="entry name" value="HTH_TETR_2"/>
    <property type="match status" value="1"/>
</dbReference>
<dbReference type="PANTHER" id="PTHR30055">
    <property type="entry name" value="HTH-TYPE TRANSCRIPTIONAL REGULATOR RUTR"/>
    <property type="match status" value="1"/>
</dbReference>
<dbReference type="Pfam" id="PF00440">
    <property type="entry name" value="TetR_N"/>
    <property type="match status" value="1"/>
</dbReference>
<reference evidence="7" key="1">
    <citation type="journal article" date="2019" name="Int. J. Syst. Evol. Microbiol.">
        <title>The Global Catalogue of Microorganisms (GCM) 10K type strain sequencing project: providing services to taxonomists for standard genome sequencing and annotation.</title>
        <authorList>
            <consortium name="The Broad Institute Genomics Platform"/>
            <consortium name="The Broad Institute Genome Sequencing Center for Infectious Disease"/>
            <person name="Wu L."/>
            <person name="Ma J."/>
        </authorList>
    </citation>
    <scope>NUCLEOTIDE SEQUENCE [LARGE SCALE GENOMIC DNA]</scope>
    <source>
        <strain evidence="7">JCM 1490</strain>
    </source>
</reference>
<evidence type="ECO:0000256" key="4">
    <source>
        <dbReference type="PROSITE-ProRule" id="PRU00335"/>
    </source>
</evidence>
<dbReference type="InterPro" id="IPR036271">
    <property type="entry name" value="Tet_transcr_reg_TetR-rel_C_sf"/>
</dbReference>
<evidence type="ECO:0000256" key="2">
    <source>
        <dbReference type="ARBA" id="ARBA00023125"/>
    </source>
</evidence>
<keyword evidence="3" id="KW-0804">Transcription</keyword>
<dbReference type="RefSeq" id="WP_382390877.1">
    <property type="nucleotide sequence ID" value="NZ_JBHTCQ010000001.1"/>
</dbReference>
<feature type="DNA-binding region" description="H-T-H motif" evidence="4">
    <location>
        <begin position="24"/>
        <end position="43"/>
    </location>
</feature>
<dbReference type="InterPro" id="IPR001647">
    <property type="entry name" value="HTH_TetR"/>
</dbReference>
<dbReference type="Proteomes" id="UP001596455">
    <property type="component" value="Unassembled WGS sequence"/>
</dbReference>
<dbReference type="SUPFAM" id="SSF48498">
    <property type="entry name" value="Tetracyclin repressor-like, C-terminal domain"/>
    <property type="match status" value="1"/>
</dbReference>
<protein>
    <submittedName>
        <fullName evidence="6">TetR/AcrR family transcriptional regulator</fullName>
    </submittedName>
</protein>
<proteinExistence type="predicted"/>
<evidence type="ECO:0000313" key="7">
    <source>
        <dbReference type="Proteomes" id="UP001596455"/>
    </source>
</evidence>
<accession>A0ABW2Q385</accession>
<dbReference type="InterPro" id="IPR050109">
    <property type="entry name" value="HTH-type_TetR-like_transc_reg"/>
</dbReference>
<name>A0ABW2Q385_9MICO</name>
<keyword evidence="1" id="KW-0805">Transcription regulation</keyword>
<dbReference type="InterPro" id="IPR009057">
    <property type="entry name" value="Homeodomain-like_sf"/>
</dbReference>
<organism evidence="6 7">
    <name type="scientific">Georgenia alba</name>
    <dbReference type="NCBI Taxonomy" id="2233858"/>
    <lineage>
        <taxon>Bacteria</taxon>
        <taxon>Bacillati</taxon>
        <taxon>Actinomycetota</taxon>
        <taxon>Actinomycetes</taxon>
        <taxon>Micrococcales</taxon>
        <taxon>Bogoriellaceae</taxon>
        <taxon>Georgenia</taxon>
    </lineage>
</organism>
<dbReference type="PANTHER" id="PTHR30055:SF234">
    <property type="entry name" value="HTH-TYPE TRANSCRIPTIONAL REGULATOR BETI"/>
    <property type="match status" value="1"/>
</dbReference>
<gene>
    <name evidence="6" type="ORF">ACFQQL_02405</name>
</gene>
<keyword evidence="2 4" id="KW-0238">DNA-binding</keyword>
<comment type="caution">
    <text evidence="6">The sequence shown here is derived from an EMBL/GenBank/DDBJ whole genome shotgun (WGS) entry which is preliminary data.</text>
</comment>
<evidence type="ECO:0000256" key="1">
    <source>
        <dbReference type="ARBA" id="ARBA00023015"/>
    </source>
</evidence>
<evidence type="ECO:0000256" key="3">
    <source>
        <dbReference type="ARBA" id="ARBA00023163"/>
    </source>
</evidence>
<dbReference type="Gene3D" id="1.10.357.10">
    <property type="entry name" value="Tetracycline Repressor, domain 2"/>
    <property type="match status" value="1"/>
</dbReference>
<evidence type="ECO:0000313" key="6">
    <source>
        <dbReference type="EMBL" id="MFC7403946.1"/>
    </source>
</evidence>
<dbReference type="EMBL" id="JBHTCQ010000001">
    <property type="protein sequence ID" value="MFC7403946.1"/>
    <property type="molecule type" value="Genomic_DNA"/>
</dbReference>
<sequence length="183" mass="19419">MDERSRILEAGTALLTSSPDGTLSVRALCEAAQVSPATVNRHFADMPDLISAIVEHAFASYLASRPAPATSPDPAQDIRDHWDDHVAFALGNANVYRSMFMPGVRAPGAVREMMQRLLLGLLARCADAGLLAMDRNAAARLILATNTGVAISLATQEAHARDVSWSHEARDALLDSITATGSG</sequence>
<keyword evidence="7" id="KW-1185">Reference proteome</keyword>
<dbReference type="SUPFAM" id="SSF46689">
    <property type="entry name" value="Homeodomain-like"/>
    <property type="match status" value="1"/>
</dbReference>
<evidence type="ECO:0000259" key="5">
    <source>
        <dbReference type="PROSITE" id="PS50977"/>
    </source>
</evidence>